<evidence type="ECO:0000256" key="1">
    <source>
        <dbReference type="SAM" id="Coils"/>
    </source>
</evidence>
<keyword evidence="4" id="KW-1185">Reference proteome</keyword>
<feature type="coiled-coil region" evidence="1">
    <location>
        <begin position="242"/>
        <end position="269"/>
    </location>
</feature>
<dbReference type="AlphaFoldDB" id="A0AAE0FK08"/>
<accession>A0AAE0FK08</accession>
<evidence type="ECO:0000256" key="2">
    <source>
        <dbReference type="SAM" id="MobiDB-lite"/>
    </source>
</evidence>
<dbReference type="EMBL" id="LGRX02017720">
    <property type="protein sequence ID" value="KAK3260436.1"/>
    <property type="molecule type" value="Genomic_DNA"/>
</dbReference>
<protein>
    <submittedName>
        <fullName evidence="3">Uncharacterized protein</fullName>
    </submittedName>
</protein>
<dbReference type="Proteomes" id="UP001190700">
    <property type="component" value="Unassembled WGS sequence"/>
</dbReference>
<evidence type="ECO:0000313" key="3">
    <source>
        <dbReference type="EMBL" id="KAK3260436.1"/>
    </source>
</evidence>
<feature type="region of interest" description="Disordered" evidence="2">
    <location>
        <begin position="394"/>
        <end position="415"/>
    </location>
</feature>
<feature type="region of interest" description="Disordered" evidence="2">
    <location>
        <begin position="173"/>
        <end position="214"/>
    </location>
</feature>
<organism evidence="3 4">
    <name type="scientific">Cymbomonas tetramitiformis</name>
    <dbReference type="NCBI Taxonomy" id="36881"/>
    <lineage>
        <taxon>Eukaryota</taxon>
        <taxon>Viridiplantae</taxon>
        <taxon>Chlorophyta</taxon>
        <taxon>Pyramimonadophyceae</taxon>
        <taxon>Pyramimonadales</taxon>
        <taxon>Pyramimonadaceae</taxon>
        <taxon>Cymbomonas</taxon>
    </lineage>
</organism>
<name>A0AAE0FK08_9CHLO</name>
<comment type="caution">
    <text evidence="3">The sequence shown here is derived from an EMBL/GenBank/DDBJ whole genome shotgun (WGS) entry which is preliminary data.</text>
</comment>
<proteinExistence type="predicted"/>
<feature type="compositionally biased region" description="Low complexity" evidence="2">
    <location>
        <begin position="189"/>
        <end position="201"/>
    </location>
</feature>
<gene>
    <name evidence="3" type="ORF">CYMTET_30612</name>
</gene>
<feature type="compositionally biased region" description="Polar residues" evidence="2">
    <location>
        <begin position="142"/>
        <end position="154"/>
    </location>
</feature>
<keyword evidence="1" id="KW-0175">Coiled coil</keyword>
<evidence type="ECO:0000313" key="4">
    <source>
        <dbReference type="Proteomes" id="UP001190700"/>
    </source>
</evidence>
<sequence>MRFRGCIYADPPRKRQGVSDITEITMEELQELDLVGLPVCVEHGGPQRGVVESQNTDPVSGYTTVDYRLFDDVAGETLAALTRTGRLRDLSLCHNIYPDDSKPMIEWEKEPVEVSLCMRGGRPGTHIFRVEMSGVRRRNRCRSGSINTSRSQADVPTDRMANVDTSNTLASAAADGVPATPGEGAQPHLSQAASQQLRQAAPNAVADTQADAPSQVSADSEEFLKCAMKLTENDQAVVLNKFQNLYGDLVDLKRKNANLERKFTEEETKKKSEATRMAQDIVKVIDGIYSEYLGTGMTDDERARFSDDLAQNSTCLQGLQGMRQATVAMSAQRKLSAIRAETQTAEHERQSAALTQVRKRMSDYEMELAALDRGGASPVMDMHQHHAPPAAVQVAASNRTMGQRSADGQPPDNAQSRLPAALRATLQAYDANGATGTGRVYATDFVNSDVIAGGGPTKRSRVV</sequence>
<feature type="region of interest" description="Disordered" evidence="2">
    <location>
        <begin position="139"/>
        <end position="160"/>
    </location>
</feature>
<reference evidence="3 4" key="1">
    <citation type="journal article" date="2015" name="Genome Biol. Evol.">
        <title>Comparative Genomics of a Bacterivorous Green Alga Reveals Evolutionary Causalities and Consequences of Phago-Mixotrophic Mode of Nutrition.</title>
        <authorList>
            <person name="Burns J.A."/>
            <person name="Paasch A."/>
            <person name="Narechania A."/>
            <person name="Kim E."/>
        </authorList>
    </citation>
    <scope>NUCLEOTIDE SEQUENCE [LARGE SCALE GENOMIC DNA]</scope>
    <source>
        <strain evidence="3 4">PLY_AMNH</strain>
    </source>
</reference>